<dbReference type="KEGG" id="pbap:Pla133_51350"/>
<keyword evidence="8" id="KW-0282">Flagellum</keyword>
<sequence length="484" mass="50826">MTGNIAFSGIASGLDTQAIISALVQAESIPINLLQQQKTGNQAKINGLNTFSGLVESLKKKAEELASNSGFLANSVTPSAEGFASFEALGGAADGAYTLEINQLAQADRWSAEGVVDKTTDLGGVNISFDYNGQAIEFEAFSGTSSLEEVAAQLNEEHGDVVQATVINTGDDNAPNYVLVLEGKDTGADYTIQNLDIVSGNGALDVDANLTVAQNAEIVLNGLAIERSSNEFSDVVTGLTFSVEAETPVGAPITFNVGIDDEAIVGSLQEFVNSYNAVMDFIATQSTYDEDKGAGGSLFGESSLRTIRSALSNTIYSSDLVDSTSAYGSIGLLGISLDINGKMTLDSAKAKSLLAEDPDAFADFFVDNDGFDNGGAATGTGEFYVDTSADKGLFSLISQKLDSLLDDQVSTGGSKLDGLLGSRKKTLEDQNTFIDKRIGELEYRLEGFESALVAQFTALEETLAGLQAQQQFLNNVSFGIQTDN</sequence>
<dbReference type="AlphaFoldDB" id="A0A518BSR0"/>
<keyword evidence="9" id="KW-1185">Reference proteome</keyword>
<organism evidence="8 9">
    <name type="scientific">Engelhardtia mirabilis</name>
    <dbReference type="NCBI Taxonomy" id="2528011"/>
    <lineage>
        <taxon>Bacteria</taxon>
        <taxon>Pseudomonadati</taxon>
        <taxon>Planctomycetota</taxon>
        <taxon>Planctomycetia</taxon>
        <taxon>Planctomycetia incertae sedis</taxon>
        <taxon>Engelhardtia</taxon>
    </lineage>
</organism>
<dbReference type="Pfam" id="PF07195">
    <property type="entry name" value="FliD_C"/>
    <property type="match status" value="1"/>
</dbReference>
<gene>
    <name evidence="8" type="primary">fliD</name>
    <name evidence="8" type="ORF">Pla133_51350</name>
</gene>
<dbReference type="GO" id="GO:0009421">
    <property type="term" value="C:bacterial-type flagellum filament cap"/>
    <property type="evidence" value="ECO:0007669"/>
    <property type="project" value="InterPro"/>
</dbReference>
<accession>A0A518BSR0</accession>
<name>A0A518BSR0_9BACT</name>
<keyword evidence="3" id="KW-0175">Coiled coil</keyword>
<protein>
    <recommendedName>
        <fullName evidence="5">Flagellar hook-associated protein 2</fullName>
        <shortName evidence="5">HAP2</shortName>
    </recommendedName>
    <alternativeName>
        <fullName evidence="5">Flagellar cap protein</fullName>
    </alternativeName>
</protein>
<dbReference type="Proteomes" id="UP000316921">
    <property type="component" value="Chromosome"/>
</dbReference>
<reference evidence="8 9" key="1">
    <citation type="submission" date="2019-02" db="EMBL/GenBank/DDBJ databases">
        <title>Deep-cultivation of Planctomycetes and their phenomic and genomic characterization uncovers novel biology.</title>
        <authorList>
            <person name="Wiegand S."/>
            <person name="Jogler M."/>
            <person name="Boedeker C."/>
            <person name="Pinto D."/>
            <person name="Vollmers J."/>
            <person name="Rivas-Marin E."/>
            <person name="Kohn T."/>
            <person name="Peeters S.H."/>
            <person name="Heuer A."/>
            <person name="Rast P."/>
            <person name="Oberbeckmann S."/>
            <person name="Bunk B."/>
            <person name="Jeske O."/>
            <person name="Meyerdierks A."/>
            <person name="Storesund J.E."/>
            <person name="Kallscheuer N."/>
            <person name="Luecker S."/>
            <person name="Lage O.M."/>
            <person name="Pohl T."/>
            <person name="Merkel B.J."/>
            <person name="Hornburger P."/>
            <person name="Mueller R.-W."/>
            <person name="Bruemmer F."/>
            <person name="Labrenz M."/>
            <person name="Spormann A.M."/>
            <person name="Op den Camp H."/>
            <person name="Overmann J."/>
            <person name="Amann R."/>
            <person name="Jetten M.S.M."/>
            <person name="Mascher T."/>
            <person name="Medema M.H."/>
            <person name="Devos D.P."/>
            <person name="Kaster A.-K."/>
            <person name="Ovreas L."/>
            <person name="Rohde M."/>
            <person name="Galperin M.Y."/>
            <person name="Jogler C."/>
        </authorList>
    </citation>
    <scope>NUCLEOTIDE SEQUENCE [LARGE SCALE GENOMIC DNA]</scope>
    <source>
        <strain evidence="8 9">Pla133</strain>
    </source>
</reference>
<comment type="similarity">
    <text evidence="1 5">Belongs to the FliD family.</text>
</comment>
<dbReference type="InterPro" id="IPR003481">
    <property type="entry name" value="FliD_N"/>
</dbReference>
<dbReference type="PANTHER" id="PTHR30288">
    <property type="entry name" value="FLAGELLAR CAP/ASSEMBLY PROTEIN FLID"/>
    <property type="match status" value="1"/>
</dbReference>
<feature type="domain" description="Flagellar hook-associated protein 2 N-terminal" evidence="6">
    <location>
        <begin position="12"/>
        <end position="108"/>
    </location>
</feature>
<keyword evidence="4 5" id="KW-0975">Bacterial flagellum</keyword>
<dbReference type="EMBL" id="CP036287">
    <property type="protein sequence ID" value="QDU70012.1"/>
    <property type="molecule type" value="Genomic_DNA"/>
</dbReference>
<evidence type="ECO:0000256" key="3">
    <source>
        <dbReference type="ARBA" id="ARBA00023054"/>
    </source>
</evidence>
<dbReference type="InterPro" id="IPR040026">
    <property type="entry name" value="FliD"/>
</dbReference>
<evidence type="ECO:0000256" key="5">
    <source>
        <dbReference type="RuleBase" id="RU362066"/>
    </source>
</evidence>
<dbReference type="PANTHER" id="PTHR30288:SF0">
    <property type="entry name" value="FLAGELLAR HOOK-ASSOCIATED PROTEIN 2"/>
    <property type="match status" value="1"/>
</dbReference>
<evidence type="ECO:0000256" key="2">
    <source>
        <dbReference type="ARBA" id="ARBA00011255"/>
    </source>
</evidence>
<keyword evidence="8" id="KW-0966">Cell projection</keyword>
<evidence type="ECO:0000259" key="7">
    <source>
        <dbReference type="Pfam" id="PF07195"/>
    </source>
</evidence>
<proteinExistence type="inferred from homology"/>
<keyword evidence="5" id="KW-0964">Secreted</keyword>
<dbReference type="GO" id="GO:0005576">
    <property type="term" value="C:extracellular region"/>
    <property type="evidence" value="ECO:0007669"/>
    <property type="project" value="UniProtKB-SubCell"/>
</dbReference>
<dbReference type="GO" id="GO:0009424">
    <property type="term" value="C:bacterial-type flagellum hook"/>
    <property type="evidence" value="ECO:0007669"/>
    <property type="project" value="UniProtKB-UniRule"/>
</dbReference>
<comment type="function">
    <text evidence="5">Required for morphogenesis and for the elongation of the flagellar filament by facilitating polymerization of the flagellin monomers at the tip of growing filament. Forms a capping structure, which prevents flagellin subunits (transported through the central channel of the flagellum) from leaking out without polymerization at the distal end.</text>
</comment>
<comment type="subunit">
    <text evidence="2 5">Homopentamer.</text>
</comment>
<evidence type="ECO:0000256" key="1">
    <source>
        <dbReference type="ARBA" id="ARBA00009764"/>
    </source>
</evidence>
<evidence type="ECO:0000313" key="8">
    <source>
        <dbReference type="EMBL" id="QDU70012.1"/>
    </source>
</evidence>
<keyword evidence="8" id="KW-0969">Cilium</keyword>
<evidence type="ECO:0000256" key="4">
    <source>
        <dbReference type="ARBA" id="ARBA00023143"/>
    </source>
</evidence>
<comment type="subcellular location">
    <subcellularLocation>
        <location evidence="5">Secreted</location>
    </subcellularLocation>
    <subcellularLocation>
        <location evidence="5">Bacterial flagellum</location>
    </subcellularLocation>
</comment>
<evidence type="ECO:0000313" key="9">
    <source>
        <dbReference type="Proteomes" id="UP000316921"/>
    </source>
</evidence>
<dbReference type="GO" id="GO:0071973">
    <property type="term" value="P:bacterial-type flagellum-dependent cell motility"/>
    <property type="evidence" value="ECO:0007669"/>
    <property type="project" value="TreeGrafter"/>
</dbReference>
<dbReference type="GO" id="GO:0007155">
    <property type="term" value="P:cell adhesion"/>
    <property type="evidence" value="ECO:0007669"/>
    <property type="project" value="InterPro"/>
</dbReference>
<dbReference type="InterPro" id="IPR010809">
    <property type="entry name" value="FliD_C"/>
</dbReference>
<evidence type="ECO:0000259" key="6">
    <source>
        <dbReference type="Pfam" id="PF02465"/>
    </source>
</evidence>
<dbReference type="Pfam" id="PF02465">
    <property type="entry name" value="FliD_N"/>
    <property type="match status" value="1"/>
</dbReference>
<feature type="domain" description="Flagellar hook-associated protein 2 C-terminal" evidence="7">
    <location>
        <begin position="213"/>
        <end position="467"/>
    </location>
</feature>
<dbReference type="RefSeq" id="WP_145070450.1">
    <property type="nucleotide sequence ID" value="NZ_CP036287.1"/>
</dbReference>